<organism evidence="15 16">
    <name type="scientific">Microcaecilia unicolor</name>
    <dbReference type="NCBI Taxonomy" id="1415580"/>
    <lineage>
        <taxon>Eukaryota</taxon>
        <taxon>Metazoa</taxon>
        <taxon>Chordata</taxon>
        <taxon>Craniata</taxon>
        <taxon>Vertebrata</taxon>
        <taxon>Euteleostomi</taxon>
        <taxon>Amphibia</taxon>
        <taxon>Gymnophiona</taxon>
        <taxon>Siphonopidae</taxon>
        <taxon>Microcaecilia</taxon>
    </lineage>
</organism>
<accession>A0A6P7XKF6</accession>
<dbReference type="PROSITE" id="PS50157">
    <property type="entry name" value="ZINC_FINGER_C2H2_2"/>
    <property type="match status" value="9"/>
</dbReference>
<dbReference type="Gene3D" id="3.30.160.60">
    <property type="entry name" value="Classic Zinc Finger"/>
    <property type="match status" value="9"/>
</dbReference>
<evidence type="ECO:0000256" key="3">
    <source>
        <dbReference type="ARBA" id="ARBA00022737"/>
    </source>
</evidence>
<feature type="domain" description="C2H2-type" evidence="12">
    <location>
        <begin position="283"/>
        <end position="310"/>
    </location>
</feature>
<dbReference type="FunFam" id="3.30.160.60:FF:000038">
    <property type="entry name" value="Zinc finger protein 624"/>
    <property type="match status" value="1"/>
</dbReference>
<evidence type="ECO:0000256" key="9">
    <source>
        <dbReference type="ARBA" id="ARBA00023242"/>
    </source>
</evidence>
<dbReference type="InterPro" id="IPR036051">
    <property type="entry name" value="KRAB_dom_sf"/>
</dbReference>
<evidence type="ECO:0000259" key="14">
    <source>
        <dbReference type="PROSITE" id="PS50806"/>
    </source>
</evidence>
<name>A0A6P7XKF6_9AMPH</name>
<dbReference type="InterPro" id="IPR036236">
    <property type="entry name" value="Znf_C2H2_sf"/>
</dbReference>
<dbReference type="PANTHER" id="PTHR24381:SF436">
    <property type="entry name" value="ZINC FINGER PROTEIN 768"/>
    <property type="match status" value="1"/>
</dbReference>
<feature type="domain" description="C2H2-type" evidence="12">
    <location>
        <begin position="366"/>
        <end position="393"/>
    </location>
</feature>
<dbReference type="FunFam" id="3.30.160.60:FF:001177">
    <property type="entry name" value="Zinc finger protein 33A"/>
    <property type="match status" value="1"/>
</dbReference>
<dbReference type="PROSITE" id="PS50806">
    <property type="entry name" value="KRAB_RELATED"/>
    <property type="match status" value="1"/>
</dbReference>
<evidence type="ECO:0000313" key="15">
    <source>
        <dbReference type="Proteomes" id="UP000515156"/>
    </source>
</evidence>
<dbReference type="Pfam" id="PF00096">
    <property type="entry name" value="zf-C2H2"/>
    <property type="match status" value="9"/>
</dbReference>
<feature type="compositionally biased region" description="Low complexity" evidence="11">
    <location>
        <begin position="1"/>
        <end position="12"/>
    </location>
</feature>
<keyword evidence="7" id="KW-0238">DNA-binding</keyword>
<dbReference type="PANTHER" id="PTHR24381">
    <property type="entry name" value="ZINC FINGER PROTEIN"/>
    <property type="match status" value="1"/>
</dbReference>
<dbReference type="GO" id="GO:0000977">
    <property type="term" value="F:RNA polymerase II transcription regulatory region sequence-specific DNA binding"/>
    <property type="evidence" value="ECO:0007669"/>
    <property type="project" value="TreeGrafter"/>
</dbReference>
<dbReference type="CDD" id="cd07765">
    <property type="entry name" value="KRAB_A-box"/>
    <property type="match status" value="1"/>
</dbReference>
<dbReference type="FunFam" id="3.30.160.60:FF:000322">
    <property type="entry name" value="GDNF-inducible zinc finger protein 1"/>
    <property type="match status" value="1"/>
</dbReference>
<dbReference type="FunFam" id="3.30.160.60:FF:000358">
    <property type="entry name" value="zinc finger protein 24"/>
    <property type="match status" value="1"/>
</dbReference>
<dbReference type="FunFam" id="3.30.160.60:FF:000839">
    <property type="entry name" value="Zinc finger protein 691"/>
    <property type="match status" value="1"/>
</dbReference>
<dbReference type="GO" id="GO:0000981">
    <property type="term" value="F:DNA-binding transcription factor activity, RNA polymerase II-specific"/>
    <property type="evidence" value="ECO:0007669"/>
    <property type="project" value="TreeGrafter"/>
</dbReference>
<feature type="domain" description="C2H2-type" evidence="12">
    <location>
        <begin position="506"/>
        <end position="533"/>
    </location>
</feature>
<gene>
    <name evidence="16" type="primary">LOC115464888</name>
</gene>
<feature type="domain" description="C2H2-type" evidence="12">
    <location>
        <begin position="338"/>
        <end position="365"/>
    </location>
</feature>
<evidence type="ECO:0000256" key="7">
    <source>
        <dbReference type="ARBA" id="ARBA00023125"/>
    </source>
</evidence>
<feature type="domain" description="KRAB-related" evidence="14">
    <location>
        <begin position="27"/>
        <end position="92"/>
    </location>
</feature>
<dbReference type="InParanoid" id="A0A6P7XKF6"/>
<dbReference type="SUPFAM" id="SSF109640">
    <property type="entry name" value="KRAB domain (Kruppel-associated box)"/>
    <property type="match status" value="1"/>
</dbReference>
<protein>
    <submittedName>
        <fullName evidence="16">Zinc finger protein OZF-like isoform X1</fullName>
    </submittedName>
</protein>
<proteinExistence type="predicted"/>
<dbReference type="RefSeq" id="XP_030051120.1">
    <property type="nucleotide sequence ID" value="XM_030195260.1"/>
</dbReference>
<keyword evidence="15" id="KW-1185">Reference proteome</keyword>
<evidence type="ECO:0000259" key="12">
    <source>
        <dbReference type="PROSITE" id="PS50157"/>
    </source>
</evidence>
<dbReference type="InterPro" id="IPR013087">
    <property type="entry name" value="Znf_C2H2_type"/>
</dbReference>
<dbReference type="Gene3D" id="6.10.140.140">
    <property type="match status" value="1"/>
</dbReference>
<dbReference type="SMART" id="SM00349">
    <property type="entry name" value="KRAB"/>
    <property type="match status" value="1"/>
</dbReference>
<dbReference type="PROSITE" id="PS00028">
    <property type="entry name" value="ZINC_FINGER_C2H2_1"/>
    <property type="match status" value="8"/>
</dbReference>
<keyword evidence="5" id="KW-0862">Zinc</keyword>
<dbReference type="Proteomes" id="UP000515156">
    <property type="component" value="Chromosome 1"/>
</dbReference>
<keyword evidence="4 10" id="KW-0863">Zinc-finger</keyword>
<keyword evidence="2" id="KW-0479">Metal-binding</keyword>
<evidence type="ECO:0000256" key="11">
    <source>
        <dbReference type="SAM" id="MobiDB-lite"/>
    </source>
</evidence>
<dbReference type="GO" id="GO:0005634">
    <property type="term" value="C:nucleus"/>
    <property type="evidence" value="ECO:0007669"/>
    <property type="project" value="UniProtKB-SubCell"/>
</dbReference>
<dbReference type="FunFam" id="3.30.160.60:FF:000624">
    <property type="entry name" value="zinc finger protein 697"/>
    <property type="match status" value="2"/>
</dbReference>
<dbReference type="SUPFAM" id="SSF57667">
    <property type="entry name" value="beta-beta-alpha zinc fingers"/>
    <property type="match status" value="6"/>
</dbReference>
<sequence>MADVDTTQTSGTGTSGGLHMRRKSGKQVPVTFEDVAVYFCEGEWETLAEWQKELYRETMKENYETLTSLGFSSKKPSLISKIEREEDPCVRDKQDSRDRRRLRSCWRAGYGIKPEDNHRKGSAENWETHKVLSEKDQAKLICASERRVWKESNSSEEREIPAGPSEMADNNCGNLTIPTGPQTNLEQKLSTYLEREKNITRKDQLLAQKIRNTKKKDFQYVKCSKIFGSKSGQRIHSTYAKKSNLSIKPWGGKPFPCPQCGKRFHTKSNLKIHQKIHLGERPFFCSECGKSFMQKWYLKKHLCSHMKEKLCICKDCGKSFNKTHLKVHQCIHSREKPYACTDCGERFTWKSTLKSHQYSHMGEKQFACIDCGKRFNKKSFLIIHQKIHVEGKKFMCSKCGKRFKLKGNFERHQYIHTRIKPFLCTVCGQKFIRKSKFEAHQKIHIEKKNKPFTCTECNKRYTRKSKLKYHQKIHMGDKPFTNLDFGKRHMEKLHLETHQDMGIQPFSCTECGKKFNWKSRLKIHLMTHTGDKSFTS</sequence>
<dbReference type="InterPro" id="IPR001909">
    <property type="entry name" value="KRAB"/>
</dbReference>
<keyword evidence="6" id="KW-0805">Transcription regulation</keyword>
<feature type="domain" description="C2H2-type" evidence="12">
    <location>
        <begin position="394"/>
        <end position="421"/>
    </location>
</feature>
<keyword evidence="3" id="KW-0677">Repeat</keyword>
<comment type="subcellular location">
    <subcellularLocation>
        <location evidence="1">Nucleus</location>
    </subcellularLocation>
</comment>
<reference evidence="16" key="1">
    <citation type="submission" date="2025-08" db="UniProtKB">
        <authorList>
            <consortium name="RefSeq"/>
        </authorList>
    </citation>
    <scope>IDENTIFICATION</scope>
</reference>
<keyword evidence="9" id="KW-0539">Nucleus</keyword>
<evidence type="ECO:0000313" key="16">
    <source>
        <dbReference type="RefSeq" id="XP_030051120.1"/>
    </source>
</evidence>
<dbReference type="PROSITE" id="PS50805">
    <property type="entry name" value="KRAB"/>
    <property type="match status" value="1"/>
</dbReference>
<dbReference type="GeneID" id="115464888"/>
<dbReference type="GO" id="GO:0008270">
    <property type="term" value="F:zinc ion binding"/>
    <property type="evidence" value="ECO:0007669"/>
    <property type="project" value="UniProtKB-KW"/>
</dbReference>
<dbReference type="AlphaFoldDB" id="A0A6P7XKF6"/>
<feature type="domain" description="KRAB" evidence="13">
    <location>
        <begin position="30"/>
        <end position="101"/>
    </location>
</feature>
<feature type="region of interest" description="Disordered" evidence="11">
    <location>
        <begin position="1"/>
        <end position="25"/>
    </location>
</feature>
<feature type="domain" description="C2H2-type" evidence="12">
    <location>
        <begin position="452"/>
        <end position="479"/>
    </location>
</feature>
<evidence type="ECO:0000259" key="13">
    <source>
        <dbReference type="PROSITE" id="PS50805"/>
    </source>
</evidence>
<evidence type="ECO:0000256" key="10">
    <source>
        <dbReference type="PROSITE-ProRule" id="PRU00042"/>
    </source>
</evidence>
<dbReference type="Pfam" id="PF01352">
    <property type="entry name" value="KRAB"/>
    <property type="match status" value="1"/>
</dbReference>
<dbReference type="InterPro" id="IPR003655">
    <property type="entry name" value="aKRAB"/>
</dbReference>
<evidence type="ECO:0000256" key="2">
    <source>
        <dbReference type="ARBA" id="ARBA00022723"/>
    </source>
</evidence>
<feature type="domain" description="C2H2-type" evidence="12">
    <location>
        <begin position="311"/>
        <end position="337"/>
    </location>
</feature>
<evidence type="ECO:0000256" key="6">
    <source>
        <dbReference type="ARBA" id="ARBA00023015"/>
    </source>
</evidence>
<dbReference type="KEGG" id="muo:115464888"/>
<keyword evidence="8" id="KW-0804">Transcription</keyword>
<evidence type="ECO:0000256" key="4">
    <source>
        <dbReference type="ARBA" id="ARBA00022771"/>
    </source>
</evidence>
<evidence type="ECO:0000256" key="1">
    <source>
        <dbReference type="ARBA" id="ARBA00004123"/>
    </source>
</evidence>
<evidence type="ECO:0000256" key="5">
    <source>
        <dbReference type="ARBA" id="ARBA00022833"/>
    </source>
</evidence>
<dbReference type="SMART" id="SM00355">
    <property type="entry name" value="ZnF_C2H2"/>
    <property type="match status" value="9"/>
</dbReference>
<feature type="domain" description="C2H2-type" evidence="12">
    <location>
        <begin position="422"/>
        <end position="449"/>
    </location>
</feature>
<feature type="domain" description="C2H2-type" evidence="12">
    <location>
        <begin position="255"/>
        <end position="282"/>
    </location>
</feature>
<dbReference type="OrthoDB" id="9892686at2759"/>
<evidence type="ECO:0000256" key="8">
    <source>
        <dbReference type="ARBA" id="ARBA00023163"/>
    </source>
</evidence>
<dbReference type="FunFam" id="3.30.160.60:FF:000446">
    <property type="entry name" value="Zinc finger protein"/>
    <property type="match status" value="1"/>
</dbReference>